<dbReference type="AlphaFoldDB" id="A0AAP5UX66"/>
<protein>
    <submittedName>
        <fullName evidence="2">Uncharacterized protein</fullName>
    </submittedName>
</protein>
<name>A0AAP5UX66_9BURK</name>
<evidence type="ECO:0000313" key="3">
    <source>
        <dbReference type="Proteomes" id="UP000032614"/>
    </source>
</evidence>
<dbReference type="EMBL" id="CP010025">
    <property type="protein sequence ID" value="AJZ56520.1"/>
    <property type="molecule type" value="Genomic_DNA"/>
</dbReference>
<dbReference type="Proteomes" id="UP001246473">
    <property type="component" value="Unassembled WGS sequence"/>
</dbReference>
<dbReference type="Proteomes" id="UP000032614">
    <property type="component" value="Chromosome 3"/>
</dbReference>
<organism evidence="2 4">
    <name type="scientific">Paraburkholderia fungorum</name>
    <dbReference type="NCBI Taxonomy" id="134537"/>
    <lineage>
        <taxon>Bacteria</taxon>
        <taxon>Pseudomonadati</taxon>
        <taxon>Pseudomonadota</taxon>
        <taxon>Betaproteobacteria</taxon>
        <taxon>Burkholderiales</taxon>
        <taxon>Burkholderiaceae</taxon>
        <taxon>Paraburkholderia</taxon>
    </lineage>
</organism>
<dbReference type="GeneID" id="66513563"/>
<evidence type="ECO:0000313" key="2">
    <source>
        <dbReference type="EMBL" id="MDT8842640.1"/>
    </source>
</evidence>
<dbReference type="RefSeq" id="WP_046564667.1">
    <property type="nucleotide sequence ID" value="NZ_CP010025.1"/>
</dbReference>
<dbReference type="KEGG" id="bfn:OI25_7218"/>
<dbReference type="EMBL" id="JANSLM010000018">
    <property type="protein sequence ID" value="MDT8842640.1"/>
    <property type="molecule type" value="Genomic_DNA"/>
</dbReference>
<proteinExistence type="predicted"/>
<reference evidence="2" key="2">
    <citation type="submission" date="2022-08" db="EMBL/GenBank/DDBJ databases">
        <authorList>
            <person name="Kim S.-J."/>
        </authorList>
    </citation>
    <scope>NUCLEOTIDE SEQUENCE</scope>
    <source>
        <strain evidence="2">KJ</strain>
    </source>
</reference>
<accession>A0AAP5UX66</accession>
<evidence type="ECO:0000313" key="1">
    <source>
        <dbReference type="EMBL" id="AJZ56520.1"/>
    </source>
</evidence>
<gene>
    <name evidence="1" type="ORF">OI25_7218</name>
    <name evidence="2" type="ORF">ParKJ_34960</name>
</gene>
<reference evidence="1 3" key="1">
    <citation type="journal article" date="2015" name="Genome Announc.">
        <title>Complete genome sequences for 59 burkholderia isolates, both pathogenic and near neighbor.</title>
        <authorList>
            <person name="Johnson S.L."/>
            <person name="Bishop-Lilly K.A."/>
            <person name="Ladner J.T."/>
            <person name="Daligault H.E."/>
            <person name="Davenport K.W."/>
            <person name="Jaissle J."/>
            <person name="Frey K.G."/>
            <person name="Koroleva G.I."/>
            <person name="Bruce D.C."/>
            <person name="Coyne S.R."/>
            <person name="Broomall S.M."/>
            <person name="Li P.E."/>
            <person name="Teshima H."/>
            <person name="Gibbons H.S."/>
            <person name="Palacios G.F."/>
            <person name="Rosenzweig C.N."/>
            <person name="Redden C.L."/>
            <person name="Xu Y."/>
            <person name="Minogue T.D."/>
            <person name="Chain P.S."/>
        </authorList>
    </citation>
    <scope>NUCLEOTIDE SEQUENCE [LARGE SCALE GENOMIC DNA]</scope>
    <source>
        <strain evidence="1 3">ATCC BAA-463</strain>
    </source>
</reference>
<sequence>MASATRIAELEGYVNDWRNWRADAVAKRDSTLQLIERAKGSGDKALEDVLQPQADRFDEAARQLGKCTTYMESRLDRAKAGEDV</sequence>
<evidence type="ECO:0000313" key="4">
    <source>
        <dbReference type="Proteomes" id="UP001246473"/>
    </source>
</evidence>